<accession>A0A2U9T9R6</accession>
<sequence length="126" mass="14706">MLKLTRPVCVQTDERRSQVHFLNDKYPRLMDISFDGPTFFAQEDENRFFNWIYALPAYEEIRGRGTMLDLKLCDPVDVDTTTQLLVIFRRWRIDVEPLLPLKTGEVAGHALWESDLVEAGEMRGDD</sequence>
<keyword evidence="1" id="KW-0436">Ligase</keyword>
<organism evidence="1 2">
    <name type="scientific">Marilutibacter maris</name>
    <dbReference type="NCBI Taxonomy" id="1605891"/>
    <lineage>
        <taxon>Bacteria</taxon>
        <taxon>Pseudomonadati</taxon>
        <taxon>Pseudomonadota</taxon>
        <taxon>Gammaproteobacteria</taxon>
        <taxon>Lysobacterales</taxon>
        <taxon>Lysobacteraceae</taxon>
        <taxon>Marilutibacter</taxon>
    </lineage>
</organism>
<evidence type="ECO:0000313" key="2">
    <source>
        <dbReference type="Proteomes" id="UP000249447"/>
    </source>
</evidence>
<keyword evidence="1" id="KW-0030">Aminoacyl-tRNA synthetase</keyword>
<dbReference type="KEGG" id="lmb:C9I47_0536"/>
<dbReference type="AlphaFoldDB" id="A0A2U9T9R6"/>
<dbReference type="GO" id="GO:0004812">
    <property type="term" value="F:aminoacyl-tRNA ligase activity"/>
    <property type="evidence" value="ECO:0007669"/>
    <property type="project" value="UniProtKB-KW"/>
</dbReference>
<evidence type="ECO:0000313" key="1">
    <source>
        <dbReference type="EMBL" id="AWV06259.1"/>
    </source>
</evidence>
<gene>
    <name evidence="1" type="ORF">C9I47_0536</name>
</gene>
<dbReference type="EMBL" id="CP029843">
    <property type="protein sequence ID" value="AWV06259.1"/>
    <property type="molecule type" value="Genomic_DNA"/>
</dbReference>
<dbReference type="Proteomes" id="UP000249447">
    <property type="component" value="Chromosome"/>
</dbReference>
<proteinExistence type="predicted"/>
<reference evidence="1 2" key="1">
    <citation type="submission" date="2018-05" db="EMBL/GenBank/DDBJ databases">
        <title>The complete genome of Lysobacter maris HZ9B, a marine bacterium antagonistic against terrestrial plant pathogens.</title>
        <authorList>
            <person name="Zhang X.-Q."/>
        </authorList>
    </citation>
    <scope>NUCLEOTIDE SEQUENCE [LARGE SCALE GENOMIC DNA]</scope>
    <source>
        <strain evidence="1 2">HZ9B</strain>
    </source>
</reference>
<protein>
    <submittedName>
        <fullName evidence="1">Leucyl-tRNA synthetase</fullName>
    </submittedName>
</protein>
<name>A0A2U9T9R6_9GAMM</name>
<keyword evidence="2" id="KW-1185">Reference proteome</keyword>